<name>A0A7J7WY09_MYOMY</name>
<reference evidence="2 3" key="1">
    <citation type="journal article" date="2020" name="Nature">
        <title>Six reference-quality genomes reveal evolution of bat adaptations.</title>
        <authorList>
            <person name="Jebb D."/>
            <person name="Huang Z."/>
            <person name="Pippel M."/>
            <person name="Hughes G.M."/>
            <person name="Lavrichenko K."/>
            <person name="Devanna P."/>
            <person name="Winkler S."/>
            <person name="Jermiin L.S."/>
            <person name="Skirmuntt E.C."/>
            <person name="Katzourakis A."/>
            <person name="Burkitt-Gray L."/>
            <person name="Ray D.A."/>
            <person name="Sullivan K.A.M."/>
            <person name="Roscito J.G."/>
            <person name="Kirilenko B.M."/>
            <person name="Davalos L.M."/>
            <person name="Corthals A.P."/>
            <person name="Power M.L."/>
            <person name="Jones G."/>
            <person name="Ransome R.D."/>
            <person name="Dechmann D.K.N."/>
            <person name="Locatelli A.G."/>
            <person name="Puechmaille S.J."/>
            <person name="Fedrigo O."/>
            <person name="Jarvis E.D."/>
            <person name="Hiller M."/>
            <person name="Vernes S.C."/>
            <person name="Myers E.W."/>
            <person name="Teeling E.C."/>
        </authorList>
    </citation>
    <scope>NUCLEOTIDE SEQUENCE [LARGE SCALE GENOMIC DNA]</scope>
    <source>
        <strain evidence="2">MMyoMyo1</strain>
        <tissue evidence="2">Flight muscle</tissue>
    </source>
</reference>
<evidence type="ECO:0000313" key="3">
    <source>
        <dbReference type="Proteomes" id="UP000527355"/>
    </source>
</evidence>
<accession>A0A7J7WY09</accession>
<organism evidence="2 3">
    <name type="scientific">Myotis myotis</name>
    <name type="common">Greater mouse-eared bat</name>
    <name type="synonym">Vespertilio myotis</name>
    <dbReference type="NCBI Taxonomy" id="51298"/>
    <lineage>
        <taxon>Eukaryota</taxon>
        <taxon>Metazoa</taxon>
        <taxon>Chordata</taxon>
        <taxon>Craniata</taxon>
        <taxon>Vertebrata</taxon>
        <taxon>Euteleostomi</taxon>
        <taxon>Mammalia</taxon>
        <taxon>Eutheria</taxon>
        <taxon>Laurasiatheria</taxon>
        <taxon>Chiroptera</taxon>
        <taxon>Yangochiroptera</taxon>
        <taxon>Vespertilionidae</taxon>
        <taxon>Myotis</taxon>
    </lineage>
</organism>
<keyword evidence="3" id="KW-1185">Reference proteome</keyword>
<dbReference type="AlphaFoldDB" id="A0A7J7WY09"/>
<feature type="chain" id="PRO_5029694693" evidence="1">
    <location>
        <begin position="26"/>
        <end position="105"/>
    </location>
</feature>
<protein>
    <submittedName>
        <fullName evidence="2">Vasoactive intestinal peptide</fullName>
    </submittedName>
</protein>
<feature type="signal peptide" evidence="1">
    <location>
        <begin position="1"/>
        <end position="25"/>
    </location>
</feature>
<dbReference type="VEuPathDB" id="HostDB:LOC118660151"/>
<dbReference type="Proteomes" id="UP000527355">
    <property type="component" value="Unassembled WGS sequence"/>
</dbReference>
<dbReference type="EMBL" id="JABWUV010000007">
    <property type="protein sequence ID" value="KAF6342355.1"/>
    <property type="molecule type" value="Genomic_DNA"/>
</dbReference>
<evidence type="ECO:0000313" key="2">
    <source>
        <dbReference type="EMBL" id="KAF6342355.1"/>
    </source>
</evidence>
<evidence type="ECO:0000256" key="1">
    <source>
        <dbReference type="SAM" id="SignalP"/>
    </source>
</evidence>
<proteinExistence type="predicted"/>
<gene>
    <name evidence="2" type="ORF">mMyoMyo1_020364</name>
</gene>
<keyword evidence="1" id="KW-0732">Signal</keyword>
<sequence>MKTKRNSQYLLPLTLFSVLFSQTLALFVEAEALRNVRLADVVSTRDIGSLLDHHSPKKYTESLIEKRASNDISEDLGLVKRQSDTEFGAAFERFLKIKADRREKK</sequence>
<comment type="caution">
    <text evidence="2">The sequence shown here is derived from an EMBL/GenBank/DDBJ whole genome shotgun (WGS) entry which is preliminary data.</text>
</comment>